<evidence type="ECO:0000313" key="2">
    <source>
        <dbReference type="EMBL" id="KAF3032995.1"/>
    </source>
</evidence>
<sequence>MKHIPTILALAGVTVLAIPTPQGKPENTTISTSQGEASTFCGYCNFGGVGQDLVNNSPKCTPFNKFGGSSVGTCVNLNCRICMFFKNSECKDVDFSWSGPGSPYFSAYKYNSYSCDN</sequence>
<evidence type="ECO:0000313" key="3">
    <source>
        <dbReference type="Proteomes" id="UP000758155"/>
    </source>
</evidence>
<reference evidence="2" key="1">
    <citation type="submission" date="2019-04" db="EMBL/GenBank/DDBJ databases">
        <title>Sequencing of skin fungus with MAO and IRED activity.</title>
        <authorList>
            <person name="Marsaioli A.J."/>
            <person name="Bonatto J.M.C."/>
            <person name="Reis Junior O."/>
        </authorList>
    </citation>
    <scope>NUCLEOTIDE SEQUENCE</scope>
    <source>
        <strain evidence="2">28M1</strain>
    </source>
</reference>
<keyword evidence="1" id="KW-0732">Signal</keyword>
<protein>
    <submittedName>
        <fullName evidence="2">Uncharacterized protein</fullName>
    </submittedName>
</protein>
<organism evidence="2 3">
    <name type="scientific">Didymella heteroderae</name>
    <dbReference type="NCBI Taxonomy" id="1769908"/>
    <lineage>
        <taxon>Eukaryota</taxon>
        <taxon>Fungi</taxon>
        <taxon>Dikarya</taxon>
        <taxon>Ascomycota</taxon>
        <taxon>Pezizomycotina</taxon>
        <taxon>Dothideomycetes</taxon>
        <taxon>Pleosporomycetidae</taxon>
        <taxon>Pleosporales</taxon>
        <taxon>Pleosporineae</taxon>
        <taxon>Didymellaceae</taxon>
        <taxon>Didymella</taxon>
    </lineage>
</organism>
<dbReference type="OrthoDB" id="3742995at2759"/>
<evidence type="ECO:0000256" key="1">
    <source>
        <dbReference type="SAM" id="SignalP"/>
    </source>
</evidence>
<proteinExistence type="predicted"/>
<dbReference type="EMBL" id="SWKV01000089">
    <property type="protein sequence ID" value="KAF3032995.1"/>
    <property type="molecule type" value="Genomic_DNA"/>
</dbReference>
<dbReference type="AlphaFoldDB" id="A0A9P5BW67"/>
<dbReference type="Proteomes" id="UP000758155">
    <property type="component" value="Unassembled WGS sequence"/>
</dbReference>
<gene>
    <name evidence="2" type="ORF">E8E12_004186</name>
</gene>
<accession>A0A9P5BW67</accession>
<feature type="chain" id="PRO_5040382966" evidence="1">
    <location>
        <begin position="18"/>
        <end position="117"/>
    </location>
</feature>
<feature type="signal peptide" evidence="1">
    <location>
        <begin position="1"/>
        <end position="17"/>
    </location>
</feature>
<keyword evidence="3" id="KW-1185">Reference proteome</keyword>
<comment type="caution">
    <text evidence="2">The sequence shown here is derived from an EMBL/GenBank/DDBJ whole genome shotgun (WGS) entry which is preliminary data.</text>
</comment>
<name>A0A9P5BW67_9PLEO</name>